<dbReference type="InParanoid" id="A0A6P8ZC08"/>
<dbReference type="AlphaFoldDB" id="A0A6P8ZC08"/>
<dbReference type="GO" id="GO:0003676">
    <property type="term" value="F:nucleic acid binding"/>
    <property type="evidence" value="ECO:0007669"/>
    <property type="project" value="InterPro"/>
</dbReference>
<sequence length="199" mass="23279">MPVFSNQEKIDIIAVFREVDNSPRRARRLYAQRFPGRLLPSLGVFARTEMNLRLHGAFGIPMIGNRRIVDDPHLRALVVEHVNDNPHIGQRGIALALGTSRHSVGRILKSEFFHNFKVHLNQELRDGDFQRRVDFCNFMLQQLQLQPNFQHEICWSDESTFSSEGTVNRHNMHYYSIDNPHWMQDRHIQGGYIVPYIVH</sequence>
<dbReference type="OrthoDB" id="6767312at2759"/>
<dbReference type="PANTHER" id="PTHR47326">
    <property type="entry name" value="TRANSPOSABLE ELEMENT TC3 TRANSPOSASE-LIKE PROTEIN"/>
    <property type="match status" value="1"/>
</dbReference>
<dbReference type="InterPro" id="IPR036397">
    <property type="entry name" value="RNaseH_sf"/>
</dbReference>
<name>A0A6P8ZC08_THRPL</name>
<reference evidence="2" key="1">
    <citation type="submission" date="2025-08" db="UniProtKB">
        <authorList>
            <consortium name="RefSeq"/>
        </authorList>
    </citation>
    <scope>IDENTIFICATION</scope>
    <source>
        <tissue evidence="2">Total insect</tissue>
    </source>
</reference>
<keyword evidence="1" id="KW-1185">Reference proteome</keyword>
<dbReference type="PANTHER" id="PTHR47326:SF1">
    <property type="entry name" value="HTH PSQ-TYPE DOMAIN-CONTAINING PROTEIN"/>
    <property type="match status" value="1"/>
</dbReference>
<dbReference type="GeneID" id="117647911"/>
<gene>
    <name evidence="2" type="primary">LOC117647911</name>
</gene>
<dbReference type="KEGG" id="tpal:117647911"/>
<proteinExistence type="predicted"/>
<protein>
    <submittedName>
        <fullName evidence="2">Uncharacterized protein LOC117647911</fullName>
    </submittedName>
</protein>
<evidence type="ECO:0000313" key="1">
    <source>
        <dbReference type="Proteomes" id="UP000515158"/>
    </source>
</evidence>
<dbReference type="Proteomes" id="UP000515158">
    <property type="component" value="Unplaced"/>
</dbReference>
<dbReference type="RefSeq" id="XP_034245777.1">
    <property type="nucleotide sequence ID" value="XM_034389886.1"/>
</dbReference>
<organism evidence="2">
    <name type="scientific">Thrips palmi</name>
    <name type="common">Melon thrips</name>
    <dbReference type="NCBI Taxonomy" id="161013"/>
    <lineage>
        <taxon>Eukaryota</taxon>
        <taxon>Metazoa</taxon>
        <taxon>Ecdysozoa</taxon>
        <taxon>Arthropoda</taxon>
        <taxon>Hexapoda</taxon>
        <taxon>Insecta</taxon>
        <taxon>Pterygota</taxon>
        <taxon>Neoptera</taxon>
        <taxon>Paraneoptera</taxon>
        <taxon>Thysanoptera</taxon>
        <taxon>Terebrantia</taxon>
        <taxon>Thripoidea</taxon>
        <taxon>Thripidae</taxon>
        <taxon>Thrips</taxon>
    </lineage>
</organism>
<accession>A0A6P8ZC08</accession>
<evidence type="ECO:0000313" key="2">
    <source>
        <dbReference type="RefSeq" id="XP_034245777.1"/>
    </source>
</evidence>
<dbReference type="Gene3D" id="3.30.420.10">
    <property type="entry name" value="Ribonuclease H-like superfamily/Ribonuclease H"/>
    <property type="match status" value="1"/>
</dbReference>